<dbReference type="PROSITE" id="PS50240">
    <property type="entry name" value="TRYPSIN_DOM"/>
    <property type="match status" value="1"/>
</dbReference>
<dbReference type="SUPFAM" id="SSF50494">
    <property type="entry name" value="Trypsin-like serine proteases"/>
    <property type="match status" value="1"/>
</dbReference>
<gene>
    <name evidence="12" type="primary">LOC138927957</name>
</gene>
<name>A0ABM4GAA1_DROKI</name>
<dbReference type="InterPro" id="IPR009003">
    <property type="entry name" value="Peptidase_S1_PA"/>
</dbReference>
<dbReference type="Proteomes" id="UP001652661">
    <property type="component" value="Chromosome 2L"/>
</dbReference>
<feature type="signal peptide" evidence="9">
    <location>
        <begin position="1"/>
        <end position="20"/>
    </location>
</feature>
<evidence type="ECO:0000256" key="7">
    <source>
        <dbReference type="ARBA" id="ARBA00023157"/>
    </source>
</evidence>
<keyword evidence="11" id="KW-1185">Reference proteome</keyword>
<dbReference type="RefSeq" id="XP_070139633.1">
    <property type="nucleotide sequence ID" value="XM_070283532.1"/>
</dbReference>
<reference evidence="12" key="2">
    <citation type="submission" date="2025-08" db="UniProtKB">
        <authorList>
            <consortium name="RefSeq"/>
        </authorList>
    </citation>
    <scope>IDENTIFICATION</scope>
    <source>
        <strain evidence="12">14028-0561.14</strain>
        <tissue evidence="12">Whole fly</tissue>
    </source>
</reference>
<keyword evidence="6" id="KW-0865">Zymogen</keyword>
<keyword evidence="5" id="KW-0720">Serine protease</keyword>
<evidence type="ECO:0000313" key="12">
    <source>
        <dbReference type="RefSeq" id="XP_070139633.1"/>
    </source>
</evidence>
<evidence type="ECO:0000313" key="11">
    <source>
        <dbReference type="Proteomes" id="UP001652661"/>
    </source>
</evidence>
<protein>
    <submittedName>
        <fullName evidence="12">Trypsin delta-like</fullName>
    </submittedName>
</protein>
<feature type="region of interest" description="Disordered" evidence="8">
    <location>
        <begin position="265"/>
        <end position="310"/>
    </location>
</feature>
<dbReference type="PANTHER" id="PTHR24276">
    <property type="entry name" value="POLYSERASE-RELATED"/>
    <property type="match status" value="1"/>
</dbReference>
<keyword evidence="2" id="KW-0645">Protease</keyword>
<evidence type="ECO:0000256" key="3">
    <source>
        <dbReference type="ARBA" id="ARBA00022729"/>
    </source>
</evidence>
<dbReference type="InterPro" id="IPR043504">
    <property type="entry name" value="Peptidase_S1_PA_chymotrypsin"/>
</dbReference>
<dbReference type="InterPro" id="IPR001314">
    <property type="entry name" value="Peptidase_S1A"/>
</dbReference>
<organism evidence="11 12">
    <name type="scientific">Drosophila kikkawai</name>
    <name type="common">Fruit fly</name>
    <dbReference type="NCBI Taxonomy" id="30033"/>
    <lineage>
        <taxon>Eukaryota</taxon>
        <taxon>Metazoa</taxon>
        <taxon>Ecdysozoa</taxon>
        <taxon>Arthropoda</taxon>
        <taxon>Hexapoda</taxon>
        <taxon>Insecta</taxon>
        <taxon>Pterygota</taxon>
        <taxon>Neoptera</taxon>
        <taxon>Endopterygota</taxon>
        <taxon>Diptera</taxon>
        <taxon>Brachycera</taxon>
        <taxon>Muscomorpha</taxon>
        <taxon>Ephydroidea</taxon>
        <taxon>Drosophilidae</taxon>
        <taxon>Drosophila</taxon>
        <taxon>Sophophora</taxon>
    </lineage>
</organism>
<evidence type="ECO:0000259" key="10">
    <source>
        <dbReference type="PROSITE" id="PS50240"/>
    </source>
</evidence>
<dbReference type="InterPro" id="IPR050430">
    <property type="entry name" value="Peptidase_S1"/>
</dbReference>
<evidence type="ECO:0000256" key="1">
    <source>
        <dbReference type="ARBA" id="ARBA00007664"/>
    </source>
</evidence>
<feature type="domain" description="Peptidase S1" evidence="10">
    <location>
        <begin position="27"/>
        <end position="258"/>
    </location>
</feature>
<dbReference type="InterPro" id="IPR001254">
    <property type="entry name" value="Trypsin_dom"/>
</dbReference>
<evidence type="ECO:0000256" key="9">
    <source>
        <dbReference type="SAM" id="SignalP"/>
    </source>
</evidence>
<keyword evidence="3 9" id="KW-0732">Signal</keyword>
<evidence type="ECO:0000256" key="4">
    <source>
        <dbReference type="ARBA" id="ARBA00022801"/>
    </source>
</evidence>
<feature type="compositionally biased region" description="Low complexity" evidence="8">
    <location>
        <begin position="265"/>
        <end position="303"/>
    </location>
</feature>
<comment type="similarity">
    <text evidence="1">Belongs to the peptidase S1 family.</text>
</comment>
<proteinExistence type="inferred from homology"/>
<accession>A0ABM4GAA1</accession>
<dbReference type="CDD" id="cd00190">
    <property type="entry name" value="Tryp_SPc"/>
    <property type="match status" value="1"/>
</dbReference>
<keyword evidence="7" id="KW-1015">Disulfide bond</keyword>
<reference evidence="11" key="1">
    <citation type="submission" date="2025-05" db="UniProtKB">
        <authorList>
            <consortium name="RefSeq"/>
        </authorList>
    </citation>
    <scope>NUCLEOTIDE SEQUENCE [LARGE SCALE GENOMIC DNA]</scope>
    <source>
        <strain evidence="11">14028-0561.14</strain>
    </source>
</reference>
<evidence type="ECO:0000256" key="8">
    <source>
        <dbReference type="SAM" id="MobiDB-lite"/>
    </source>
</evidence>
<evidence type="ECO:0000256" key="6">
    <source>
        <dbReference type="ARBA" id="ARBA00023145"/>
    </source>
</evidence>
<feature type="chain" id="PRO_5047163513" evidence="9">
    <location>
        <begin position="21"/>
        <end position="310"/>
    </location>
</feature>
<evidence type="ECO:0000256" key="5">
    <source>
        <dbReference type="ARBA" id="ARBA00022825"/>
    </source>
</evidence>
<dbReference type="Gene3D" id="2.40.10.10">
    <property type="entry name" value="Trypsin-like serine proteases"/>
    <property type="match status" value="1"/>
</dbReference>
<evidence type="ECO:0000256" key="2">
    <source>
        <dbReference type="ARBA" id="ARBA00022670"/>
    </source>
</evidence>
<dbReference type="PRINTS" id="PR00722">
    <property type="entry name" value="CHYMOTRYPSIN"/>
</dbReference>
<sequence length="310" mass="33398">MFRLVWPLLVIVLSGRAIYGQNSSYRIIGGSSVDIKQAPYQANILVDGSPCCSGAIISNGRILTAAGCVYGYPTSSVTVRVGSSSRESGGTLIKVCGINTHPQYSSSRYDNNLAILELCDPLTYSDSIKYINVTEKVPEDSSLAEVTGWGSTSWLGSWWDRIFGSLPDQLQGATVSFYNREQCANDISGWFWTWDYGVSDLTLCTYSYNRAACSYDIGAPLVKDKKLVGILSYGGCTTYPDVYANLIRFRSWLFERTAATEKATTKAASNATSTGTTSSKTTEKASSATTSATTPTTTSTTASPDPMIGK</sequence>
<dbReference type="GeneID" id="138927957"/>
<keyword evidence="4" id="KW-0378">Hydrolase</keyword>
<dbReference type="PANTHER" id="PTHR24276:SF94">
    <property type="entry name" value="AT20289P-RELATED"/>
    <property type="match status" value="1"/>
</dbReference>
<dbReference type="SMART" id="SM00020">
    <property type="entry name" value="Tryp_SPc"/>
    <property type="match status" value="1"/>
</dbReference>
<dbReference type="Pfam" id="PF00089">
    <property type="entry name" value="Trypsin"/>
    <property type="match status" value="1"/>
</dbReference>